<dbReference type="GO" id="GO:0016020">
    <property type="term" value="C:membrane"/>
    <property type="evidence" value="ECO:0007669"/>
    <property type="project" value="UniProtKB-SubCell"/>
</dbReference>
<keyword evidence="4 5" id="KW-0472">Membrane</keyword>
<dbReference type="InterPro" id="IPR017452">
    <property type="entry name" value="GPCR_Rhodpsn_7TM"/>
</dbReference>
<accession>A0A814F579</accession>
<feature type="transmembrane region" description="Helical" evidence="5">
    <location>
        <begin position="89"/>
        <end position="114"/>
    </location>
</feature>
<feature type="domain" description="G-protein coupled receptors family 1 profile" evidence="6">
    <location>
        <begin position="68"/>
        <end position="306"/>
    </location>
</feature>
<evidence type="ECO:0000259" key="6">
    <source>
        <dbReference type="PROSITE" id="PS50262"/>
    </source>
</evidence>
<feature type="transmembrane region" description="Helical" evidence="5">
    <location>
        <begin position="249"/>
        <end position="271"/>
    </location>
</feature>
<evidence type="ECO:0000256" key="4">
    <source>
        <dbReference type="ARBA" id="ARBA00023136"/>
    </source>
</evidence>
<protein>
    <recommendedName>
        <fullName evidence="6">G-protein coupled receptors family 1 profile domain-containing protein</fullName>
    </recommendedName>
</protein>
<comment type="caution">
    <text evidence="7">The sequence shown here is derived from an EMBL/GenBank/DDBJ whole genome shotgun (WGS) entry which is preliminary data.</text>
</comment>
<keyword evidence="2 5" id="KW-0812">Transmembrane</keyword>
<feature type="transmembrane region" description="Helical" evidence="5">
    <location>
        <begin position="213"/>
        <end position="237"/>
    </location>
</feature>
<gene>
    <name evidence="7" type="ORF">CJN711_LOCUS1222</name>
</gene>
<dbReference type="EMBL" id="CAJNOV010000087">
    <property type="protein sequence ID" value="CAF0978138.1"/>
    <property type="molecule type" value="Genomic_DNA"/>
</dbReference>
<feature type="transmembrane region" description="Helical" evidence="5">
    <location>
        <begin position="134"/>
        <end position="155"/>
    </location>
</feature>
<evidence type="ECO:0000256" key="3">
    <source>
        <dbReference type="ARBA" id="ARBA00022989"/>
    </source>
</evidence>
<organism evidence="7 8">
    <name type="scientific">Rotaria magnacalcarata</name>
    <dbReference type="NCBI Taxonomy" id="392030"/>
    <lineage>
        <taxon>Eukaryota</taxon>
        <taxon>Metazoa</taxon>
        <taxon>Spiralia</taxon>
        <taxon>Gnathifera</taxon>
        <taxon>Rotifera</taxon>
        <taxon>Eurotatoria</taxon>
        <taxon>Bdelloidea</taxon>
        <taxon>Philodinida</taxon>
        <taxon>Philodinidae</taxon>
        <taxon>Rotaria</taxon>
    </lineage>
</organism>
<dbReference type="Proteomes" id="UP000663855">
    <property type="component" value="Unassembled WGS sequence"/>
</dbReference>
<dbReference type="Gene3D" id="1.20.1070.10">
    <property type="entry name" value="Rhodopsin 7-helix transmembrane proteins"/>
    <property type="match status" value="1"/>
</dbReference>
<sequence>MSSYLNENRCFFGVCICPKTYYISQHSNIIHNGSLTLPMIGAILYDLPSLRYVYCFIFICLALIGLINNIFSIMTFIRERIQYTICGVYLIFYSLFSLLLMILIMTNVIIAVYYDKYIFRLWACYGYPYLSTVTVYISMLISSIIVIEHVCHLYFNFDPFRSRKQPVQITLLFLLLISISNLDKIFGRTLSIDEVGYYSCSYKDFSYKYWSNILYYIYIIIPCFIHFTCLICILLILIKRHSLRKIILYQRYITPSVFIMVCMTLNSLYLYLFDFHLTYSSGYLIRLHIGFIFLLYTPQLFTYMIYVMPNDFYVKEFYQIWFYRTLCCCFYNKKRHVQDFEVLQFLWTKRASLENIKTISGFGDILIPSEFYNKI</sequence>
<comment type="subcellular location">
    <subcellularLocation>
        <location evidence="1">Membrane</location>
    </subcellularLocation>
</comment>
<evidence type="ECO:0000313" key="7">
    <source>
        <dbReference type="EMBL" id="CAF0978138.1"/>
    </source>
</evidence>
<feature type="transmembrane region" description="Helical" evidence="5">
    <location>
        <begin position="283"/>
        <end position="306"/>
    </location>
</feature>
<dbReference type="AlphaFoldDB" id="A0A814F579"/>
<dbReference type="PROSITE" id="PS50262">
    <property type="entry name" value="G_PROTEIN_RECEP_F1_2"/>
    <property type="match status" value="1"/>
</dbReference>
<evidence type="ECO:0000313" key="8">
    <source>
        <dbReference type="Proteomes" id="UP000663855"/>
    </source>
</evidence>
<evidence type="ECO:0000256" key="2">
    <source>
        <dbReference type="ARBA" id="ARBA00022692"/>
    </source>
</evidence>
<dbReference type="SUPFAM" id="SSF81321">
    <property type="entry name" value="Family A G protein-coupled receptor-like"/>
    <property type="match status" value="1"/>
</dbReference>
<evidence type="ECO:0000256" key="1">
    <source>
        <dbReference type="ARBA" id="ARBA00004370"/>
    </source>
</evidence>
<evidence type="ECO:0000256" key="5">
    <source>
        <dbReference type="SAM" id="Phobius"/>
    </source>
</evidence>
<name>A0A814F579_9BILA</name>
<proteinExistence type="predicted"/>
<keyword evidence="3 5" id="KW-1133">Transmembrane helix</keyword>
<reference evidence="7" key="1">
    <citation type="submission" date="2021-02" db="EMBL/GenBank/DDBJ databases">
        <authorList>
            <person name="Nowell W R."/>
        </authorList>
    </citation>
    <scope>NUCLEOTIDE SEQUENCE</scope>
</reference>
<feature type="transmembrane region" description="Helical" evidence="5">
    <location>
        <begin position="51"/>
        <end position="77"/>
    </location>
</feature>